<evidence type="ECO:0000313" key="2">
    <source>
        <dbReference type="EMBL" id="KEY74420.1"/>
    </source>
</evidence>
<name>A0A084BA41_STACB</name>
<evidence type="ECO:0000313" key="3">
    <source>
        <dbReference type="Proteomes" id="UP000028045"/>
    </source>
</evidence>
<sequence>MNELTRSDHQLVLPSLVAGNQDDWSGMSTHKRKKIQNRTNQRSRRELTSHFPLDAWCTNNLPTGLRQRQERWATLLSTSAAADALAGPNLPPLSTLVSAIVNHQVDLKTLIDKLNILQPRSQSNQVIVHIFQTIANQDKIAGIVRPTMLSSLTQFNITRALMLNAEVLGLSAGHLHDDALSPFVVHGPWPLTMNLDAQSLPGGLQPTSFQYNIKHHPWIDLLPIPQLRDNLLQRPLDSYDEDELCRAFTGRGHRRGNGVVVWCEPWDPSGWEITEEFVQSWGWVIAGCSDLFRSTDLWRARRGERPLFRSC</sequence>
<organism evidence="2 3">
    <name type="scientific">Stachybotrys chartarum (strain CBS 109288 / IBT 7711)</name>
    <name type="common">Toxic black mold</name>
    <name type="synonym">Stilbospora chartarum</name>
    <dbReference type="NCBI Taxonomy" id="1280523"/>
    <lineage>
        <taxon>Eukaryota</taxon>
        <taxon>Fungi</taxon>
        <taxon>Dikarya</taxon>
        <taxon>Ascomycota</taxon>
        <taxon>Pezizomycotina</taxon>
        <taxon>Sordariomycetes</taxon>
        <taxon>Hypocreomycetidae</taxon>
        <taxon>Hypocreales</taxon>
        <taxon>Stachybotryaceae</taxon>
        <taxon>Stachybotrys</taxon>
    </lineage>
</organism>
<dbReference type="PANTHER" id="PTHR38116">
    <property type="entry name" value="CHROMOSOME 7, WHOLE GENOME SHOTGUN SEQUENCE"/>
    <property type="match status" value="1"/>
</dbReference>
<proteinExistence type="predicted"/>
<keyword evidence="3" id="KW-1185">Reference proteome</keyword>
<gene>
    <name evidence="2" type="ORF">S7711_04460</name>
</gene>
<evidence type="ECO:0000256" key="1">
    <source>
        <dbReference type="SAM" id="MobiDB-lite"/>
    </source>
</evidence>
<dbReference type="InterPro" id="IPR021833">
    <property type="entry name" value="DUF3425"/>
</dbReference>
<dbReference type="EMBL" id="KL647570">
    <property type="protein sequence ID" value="KEY74420.1"/>
    <property type="molecule type" value="Genomic_DNA"/>
</dbReference>
<dbReference type="AlphaFoldDB" id="A0A084BA41"/>
<accession>A0A084BA41</accession>
<dbReference type="HOGENOM" id="CLU_033726_0_0_1"/>
<dbReference type="OrthoDB" id="2245989at2759"/>
<dbReference type="Pfam" id="PF11905">
    <property type="entry name" value="DUF3425"/>
    <property type="match status" value="1"/>
</dbReference>
<feature type="region of interest" description="Disordered" evidence="1">
    <location>
        <begin position="22"/>
        <end position="45"/>
    </location>
</feature>
<reference evidence="2 3" key="1">
    <citation type="journal article" date="2014" name="BMC Genomics">
        <title>Comparative genome sequencing reveals chemotype-specific gene clusters in the toxigenic black mold Stachybotrys.</title>
        <authorList>
            <person name="Semeiks J."/>
            <person name="Borek D."/>
            <person name="Otwinowski Z."/>
            <person name="Grishin N.V."/>
        </authorList>
    </citation>
    <scope>NUCLEOTIDE SEQUENCE [LARGE SCALE GENOMIC DNA]</scope>
    <source>
        <strain evidence="3">CBS 109288 / IBT 7711</strain>
    </source>
</reference>
<dbReference type="PANTHER" id="PTHR38116:SF1">
    <property type="entry name" value="BZIP DOMAIN-CONTAINING PROTEIN"/>
    <property type="match status" value="1"/>
</dbReference>
<dbReference type="Proteomes" id="UP000028045">
    <property type="component" value="Unassembled WGS sequence"/>
</dbReference>
<protein>
    <submittedName>
        <fullName evidence="2">Uncharacterized protein</fullName>
    </submittedName>
</protein>